<feature type="transmembrane region" description="Helical" evidence="1">
    <location>
        <begin position="127"/>
        <end position="154"/>
    </location>
</feature>
<proteinExistence type="predicted"/>
<feature type="transmembrane region" description="Helical" evidence="1">
    <location>
        <begin position="45"/>
        <end position="65"/>
    </location>
</feature>
<dbReference type="Proteomes" id="UP001597139">
    <property type="component" value="Unassembled WGS sequence"/>
</dbReference>
<feature type="transmembrane region" description="Helical" evidence="1">
    <location>
        <begin position="439"/>
        <end position="464"/>
    </location>
</feature>
<feature type="transmembrane region" description="Helical" evidence="1">
    <location>
        <begin position="339"/>
        <end position="358"/>
    </location>
</feature>
<feature type="transmembrane region" description="Helical" evidence="1">
    <location>
        <begin position="258"/>
        <end position="277"/>
    </location>
</feature>
<organism evidence="2 3">
    <name type="scientific">Halolamina litorea</name>
    <dbReference type="NCBI Taxonomy" id="1515593"/>
    <lineage>
        <taxon>Archaea</taxon>
        <taxon>Methanobacteriati</taxon>
        <taxon>Methanobacteriota</taxon>
        <taxon>Stenosarchaea group</taxon>
        <taxon>Halobacteria</taxon>
        <taxon>Halobacteriales</taxon>
        <taxon>Haloferacaceae</taxon>
    </lineage>
</organism>
<feature type="transmembrane region" description="Helical" evidence="1">
    <location>
        <begin position="364"/>
        <end position="387"/>
    </location>
</feature>
<evidence type="ECO:0008006" key="4">
    <source>
        <dbReference type="Google" id="ProtNLM"/>
    </source>
</evidence>
<feature type="transmembrane region" description="Helical" evidence="1">
    <location>
        <begin position="204"/>
        <end position="228"/>
    </location>
</feature>
<feature type="transmembrane region" description="Helical" evidence="1">
    <location>
        <begin position="85"/>
        <end position="106"/>
    </location>
</feature>
<feature type="transmembrane region" description="Helical" evidence="1">
    <location>
        <begin position="485"/>
        <end position="504"/>
    </location>
</feature>
<keyword evidence="1" id="KW-0472">Membrane</keyword>
<protein>
    <recommendedName>
        <fullName evidence="4">ABC-2 type transport system permease protein</fullName>
    </recommendedName>
</protein>
<dbReference type="RefSeq" id="WP_267648022.1">
    <property type="nucleotide sequence ID" value="NZ_JANHGR010000003.1"/>
</dbReference>
<evidence type="ECO:0000313" key="3">
    <source>
        <dbReference type="Proteomes" id="UP001597139"/>
    </source>
</evidence>
<feature type="transmembrane region" description="Helical" evidence="1">
    <location>
        <begin position="510"/>
        <end position="528"/>
    </location>
</feature>
<comment type="caution">
    <text evidence="2">The sequence shown here is derived from an EMBL/GenBank/DDBJ whole genome shotgun (WGS) entry which is preliminary data.</text>
</comment>
<dbReference type="EMBL" id="JBHUCZ010000012">
    <property type="protein sequence ID" value="MFD1568524.1"/>
    <property type="molecule type" value="Genomic_DNA"/>
</dbReference>
<keyword evidence="1" id="KW-1133">Transmembrane helix</keyword>
<sequence>MSDEGAAAGRDGLGVLSATLRHSRTIAAVDVRRNLRKAVDTKTQIAVFVVFVGLFGAGAGYGAYVFGNELGFGAELPVAWSTLEIARGVFAVLWLFLTLIVAVRTVGTRGELSNEVGLLSVVPTREAALGMVLSESVLAGSYAVPMLTAAAIGYVAATGVWGLLLTVPVAATAASITAVSVAYPLGLGIRHAVTRIGFVVRHRTVLVVLVFVAYIALIATGALGNVVLQVFEPMQRAPTGWFADVALAGTNEVTADPLRAGAAVVLTPAVVALSAVVTTRIADRHWFADSVLAGTEAEEQEAVDRLRRVEDAIAGVVGRPTAAVTVLAWKRAVRAPLKLLYVAYPLLFVVGFLTETIQTGEVPAIGAGFALVFVAWAGAVVFTLNPLGDQGTALSATVLSHIDGRGFVAAHVLAGAIVTIPLGTVITAVVAVLSPLRSGMVAAVVLATPVSILVGSAVAVGIGMAFPRYDAVNITRSTKAVVPSLLAFAVFSGYLLVTVASGAIVAEPSIQPFVAAILTWALPFGLGVDAAGVGLAARVALVPLGIAPFVSASYAVGRFDRVTVN</sequence>
<feature type="transmembrane region" description="Helical" evidence="1">
    <location>
        <begin position="408"/>
        <end position="433"/>
    </location>
</feature>
<accession>A0ABD6BVF2</accession>
<reference evidence="2 3" key="1">
    <citation type="journal article" date="2019" name="Int. J. Syst. Evol. Microbiol.">
        <title>The Global Catalogue of Microorganisms (GCM) 10K type strain sequencing project: providing services to taxonomists for standard genome sequencing and annotation.</title>
        <authorList>
            <consortium name="The Broad Institute Genomics Platform"/>
            <consortium name="The Broad Institute Genome Sequencing Center for Infectious Disease"/>
            <person name="Wu L."/>
            <person name="Ma J."/>
        </authorList>
    </citation>
    <scope>NUCLEOTIDE SEQUENCE [LARGE SCALE GENOMIC DNA]</scope>
    <source>
        <strain evidence="2 3">CGMCC 1.12859</strain>
    </source>
</reference>
<feature type="transmembrane region" description="Helical" evidence="1">
    <location>
        <begin position="160"/>
        <end position="183"/>
    </location>
</feature>
<evidence type="ECO:0000256" key="1">
    <source>
        <dbReference type="SAM" id="Phobius"/>
    </source>
</evidence>
<keyword evidence="1" id="KW-0812">Transmembrane</keyword>
<name>A0ABD6BVF2_9EURY</name>
<keyword evidence="3" id="KW-1185">Reference proteome</keyword>
<dbReference type="AlphaFoldDB" id="A0ABD6BVF2"/>
<gene>
    <name evidence="2" type="ORF">ACFSAU_13595</name>
</gene>
<feature type="transmembrane region" description="Helical" evidence="1">
    <location>
        <begin position="535"/>
        <end position="556"/>
    </location>
</feature>
<evidence type="ECO:0000313" key="2">
    <source>
        <dbReference type="EMBL" id="MFD1568524.1"/>
    </source>
</evidence>